<protein>
    <recommendedName>
        <fullName evidence="5">Protein CHUP1, chloroplastic</fullName>
    </recommendedName>
</protein>
<feature type="compositionally biased region" description="Basic and acidic residues" evidence="3">
    <location>
        <begin position="100"/>
        <end position="118"/>
    </location>
</feature>
<gene>
    <name evidence="4" type="ORF">FSB_LOCUS2371</name>
</gene>
<sequence>MKQGTPTSTTPTTRKRNDMSHSTTPSRLRASPKAKSKDSPIPNPAPASSTRRPLLLTKPKPVEHSQKGNQVMDFKAMTRTTTATGNRHVVEQFARPRQLRSSDPRNEDDPHGKSKDLIENLQSQLLALKAELDKAQSFNLDLLSQNKKLTEDLSAAQAKIAALNCRDQRESLGEYQSPKFRDIQRIIASKLEHSIGKKEPMNEVSTIQTPPPPPPPLALRPIPKVAALERKAPTPPCSSLPPPPPPLPPPRQSAGVATTQKAPALVEFYHSLKRQEGKKRDSPGSANHHKPAAISAHSSIVGEIQNRSSHLLAIRADIETKGEFINGLIHKVLAAAYANIEDVLKFVDWLDTELSSLADERAVLRHFKWPERKADAMREAAIEYRDLKLLQSEISSYQDDTNIPCGAALKKIASLLDKSEQRIQRLIKLRNSVMKSYQEYKIPTEWMLDSGIVSKIKQASLNLAKMYMKRVTLELESIRNSDRESSQESLLLQGVQFAYRAHQFAGGLDSETLCAFEEIRQQVPQYIGGSRELLAAIPSS</sequence>
<dbReference type="EMBL" id="OIVN01000113">
    <property type="protein sequence ID" value="SPC74489.1"/>
    <property type="molecule type" value="Genomic_DNA"/>
</dbReference>
<feature type="region of interest" description="Disordered" evidence="3">
    <location>
        <begin position="197"/>
        <end position="258"/>
    </location>
</feature>
<dbReference type="PANTHER" id="PTHR31342">
    <property type="entry name" value="PROTEIN CHUP1, CHLOROPLASTIC"/>
    <property type="match status" value="1"/>
</dbReference>
<accession>A0A2N9EIV1</accession>
<evidence type="ECO:0000256" key="2">
    <source>
        <dbReference type="SAM" id="Coils"/>
    </source>
</evidence>
<dbReference type="GO" id="GO:0055028">
    <property type="term" value="C:cortical microtubule"/>
    <property type="evidence" value="ECO:0007669"/>
    <property type="project" value="TreeGrafter"/>
</dbReference>
<evidence type="ECO:0000313" key="4">
    <source>
        <dbReference type="EMBL" id="SPC74489.1"/>
    </source>
</evidence>
<feature type="compositionally biased region" description="Pro residues" evidence="3">
    <location>
        <begin position="233"/>
        <end position="251"/>
    </location>
</feature>
<feature type="compositionally biased region" description="Low complexity" evidence="3">
    <location>
        <begin position="1"/>
        <end position="12"/>
    </location>
</feature>
<evidence type="ECO:0000256" key="1">
    <source>
        <dbReference type="ARBA" id="ARBA00023054"/>
    </source>
</evidence>
<feature type="compositionally biased region" description="Pro residues" evidence="3">
    <location>
        <begin position="209"/>
        <end position="218"/>
    </location>
</feature>
<name>A0A2N9EIV1_FAGSY</name>
<feature type="region of interest" description="Disordered" evidence="3">
    <location>
        <begin position="1"/>
        <end position="118"/>
    </location>
</feature>
<evidence type="ECO:0008006" key="5">
    <source>
        <dbReference type="Google" id="ProtNLM"/>
    </source>
</evidence>
<dbReference type="GO" id="GO:0072699">
    <property type="term" value="P:protein localization to cortical microtubule cytoskeleton"/>
    <property type="evidence" value="ECO:0007669"/>
    <property type="project" value="TreeGrafter"/>
</dbReference>
<reference evidence="4" key="1">
    <citation type="submission" date="2018-02" db="EMBL/GenBank/DDBJ databases">
        <authorList>
            <person name="Cohen D.B."/>
            <person name="Kent A.D."/>
        </authorList>
    </citation>
    <scope>NUCLEOTIDE SEQUENCE</scope>
</reference>
<feature type="coiled-coil region" evidence="2">
    <location>
        <begin position="118"/>
        <end position="166"/>
    </location>
</feature>
<proteinExistence type="predicted"/>
<evidence type="ECO:0000256" key="3">
    <source>
        <dbReference type="SAM" id="MobiDB-lite"/>
    </source>
</evidence>
<organism evidence="4">
    <name type="scientific">Fagus sylvatica</name>
    <name type="common">Beechnut</name>
    <dbReference type="NCBI Taxonomy" id="28930"/>
    <lineage>
        <taxon>Eukaryota</taxon>
        <taxon>Viridiplantae</taxon>
        <taxon>Streptophyta</taxon>
        <taxon>Embryophyta</taxon>
        <taxon>Tracheophyta</taxon>
        <taxon>Spermatophyta</taxon>
        <taxon>Magnoliopsida</taxon>
        <taxon>eudicotyledons</taxon>
        <taxon>Gunneridae</taxon>
        <taxon>Pentapetalae</taxon>
        <taxon>rosids</taxon>
        <taxon>fabids</taxon>
        <taxon>Fagales</taxon>
        <taxon>Fagaceae</taxon>
        <taxon>Fagus</taxon>
    </lineage>
</organism>
<dbReference type="PANTHER" id="PTHR31342:SF43">
    <property type="entry name" value="F11A17.16"/>
    <property type="match status" value="1"/>
</dbReference>
<dbReference type="AlphaFoldDB" id="A0A2N9EIV1"/>
<keyword evidence="1 2" id="KW-0175">Coiled coil</keyword>
<dbReference type="InterPro" id="IPR040265">
    <property type="entry name" value="CHUP1/IPGA1-like"/>
</dbReference>